<evidence type="ECO:0000313" key="4">
    <source>
        <dbReference type="EMBL" id="CAA2110087.1"/>
    </source>
</evidence>
<evidence type="ECO:0000256" key="2">
    <source>
        <dbReference type="SAM" id="Phobius"/>
    </source>
</evidence>
<feature type="transmembrane region" description="Helical" evidence="2">
    <location>
        <begin position="262"/>
        <end position="279"/>
    </location>
</feature>
<dbReference type="AlphaFoldDB" id="A0A679JF05"/>
<feature type="domain" description="MoxR-vWA-beta-propeller ternary system" evidence="3">
    <location>
        <begin position="14"/>
        <end position="186"/>
    </location>
</feature>
<keyword evidence="2" id="KW-0472">Membrane</keyword>
<gene>
    <name evidence="4" type="ORF">VVAX_06358</name>
</gene>
<dbReference type="Pfam" id="PF19922">
    <property type="entry name" value="bpX6"/>
    <property type="match status" value="1"/>
</dbReference>
<organism evidence="4">
    <name type="scientific">Variovorax paradoxus</name>
    <dbReference type="NCBI Taxonomy" id="34073"/>
    <lineage>
        <taxon>Bacteria</taxon>
        <taxon>Pseudomonadati</taxon>
        <taxon>Pseudomonadota</taxon>
        <taxon>Betaproteobacteria</taxon>
        <taxon>Burkholderiales</taxon>
        <taxon>Comamonadaceae</taxon>
        <taxon>Variovorax</taxon>
    </lineage>
</organism>
<evidence type="ECO:0000259" key="3">
    <source>
        <dbReference type="Pfam" id="PF19922"/>
    </source>
</evidence>
<feature type="region of interest" description="Disordered" evidence="1">
    <location>
        <begin position="192"/>
        <end position="219"/>
    </location>
</feature>
<proteinExistence type="predicted"/>
<evidence type="ECO:0000256" key="1">
    <source>
        <dbReference type="SAM" id="MobiDB-lite"/>
    </source>
</evidence>
<feature type="transmembrane region" description="Helical" evidence="2">
    <location>
        <begin position="224"/>
        <end position="242"/>
    </location>
</feature>
<reference evidence="4" key="1">
    <citation type="submission" date="2019-12" db="EMBL/GenBank/DDBJ databases">
        <authorList>
            <person name="Cremers G."/>
        </authorList>
    </citation>
    <scope>NUCLEOTIDE SEQUENCE</scope>
    <source>
        <strain evidence="4">Vvax</strain>
    </source>
</reference>
<dbReference type="InterPro" id="IPR045547">
    <property type="entry name" value="bpX6"/>
</dbReference>
<dbReference type="EMBL" id="LR743508">
    <property type="protein sequence ID" value="CAA2110087.1"/>
    <property type="molecule type" value="Genomic_DNA"/>
</dbReference>
<accession>A0A679JF05</accession>
<keyword evidence="2" id="KW-1133">Transmembrane helix</keyword>
<protein>
    <recommendedName>
        <fullName evidence="3">MoxR-vWA-beta-propeller ternary system domain-containing protein</fullName>
    </recommendedName>
</protein>
<name>A0A679JF05_VARPD</name>
<keyword evidence="2" id="KW-0812">Transmembrane</keyword>
<sequence>MPPPESVPMPPAQVRHPLLKGRQQVAALWFPSAWFGEAARVRRIVEAWRAGAQAFRFAEGDLLRFAQPLSLDCDHATGWPLRREGSDGSGGQALCSAELTPGERAALPPVDIWLVDGGEVLALRLAQAAPIDPSHWLAAGPPLFDTFDCREALPEPEVLDTEGRTLREVLGDAVPPASPAQAEFLEKLRERANRQGASKQEARPGTPSGASRPGGHGGRGGAPVMRWVVGVAVFLWAARALFHQLGAPQGASTASQVDAGSLLLSLIVFAIAVLVFWWLRRFRAPGASRRAGRGEAVPTPTRPAASPSLKQRATARPARARWRDWVARLAITSRLSRLLGRQQAAYLNRMLKMFDDGDLDRALRHAIPLGGGMQSLGQAFGTPGPRNDLSLSGSLAQGPSIHLGNDFEAHLRQLYRKAFEKLDREGRIDEAVFVLAELLQARQEALDYLEKHQRHAQAAELALSWDWPPATIVRLLCLAGDWRRALAVARRDDAFANAVLQLRERWPDAANRLRREWGEALAQQGEWLKAVDAVWPAASLREQAAEWLLAAEVAGGQLAARALVQRALLLPDTLQDCAQRLEALRDDASLHGERAALAAALNAATGHTAASRGLLAVLLPALLADQSQGLGRLDRKALQSLLRLQADPLLQADLPGSALPVVDDVPLAEQPQALALDAPEAGAHEVFDAVPLDEDRYLVAIGEAGALMTNSTGRVLARFAVPAYRLVAAHSGQVALALAKRDGLWRVSRIDLVQRQVSDLGLGEFDHFAGEFDGIGWTVTRSNRIQVLDTGRSLRDVLWQVADLPGDVIEMSVTRSVEQFVVDDRAGGDGRASAPSLWRYHCPQRQLRQREPIERPLADTSKRMLHPQIGAFHLMAEDGADDLLRVSWKLGPHAGGEFHVPGAGARTLQVKSDLDWLVTSEATAQGRLVRWLALRGGRRAALLSWPGPDVRVRAVADGGWLLFDDEGRLLHLDTARSRVVSFSVR</sequence>
<feature type="region of interest" description="Disordered" evidence="1">
    <location>
        <begin position="289"/>
        <end position="313"/>
    </location>
</feature>